<dbReference type="Gramene" id="KCW88433">
    <property type="protein sequence ID" value="KCW88433"/>
    <property type="gene ID" value="EUGRSUZ_A00819"/>
</dbReference>
<gene>
    <name evidence="1" type="ORF">EUGRSUZ_A00819</name>
</gene>
<accession>A0A059DCH9</accession>
<reference evidence="1" key="1">
    <citation type="submission" date="2013-07" db="EMBL/GenBank/DDBJ databases">
        <title>The genome of Eucalyptus grandis.</title>
        <authorList>
            <person name="Schmutz J."/>
            <person name="Hayes R."/>
            <person name="Myburg A."/>
            <person name="Tuskan G."/>
            <person name="Grattapaglia D."/>
            <person name="Rokhsar D.S."/>
        </authorList>
    </citation>
    <scope>NUCLEOTIDE SEQUENCE</scope>
    <source>
        <tissue evidence="1">Leaf extractions</tissue>
    </source>
</reference>
<proteinExistence type="predicted"/>
<organism evidence="1">
    <name type="scientific">Eucalyptus grandis</name>
    <name type="common">Flooded gum</name>
    <dbReference type="NCBI Taxonomy" id="71139"/>
    <lineage>
        <taxon>Eukaryota</taxon>
        <taxon>Viridiplantae</taxon>
        <taxon>Streptophyta</taxon>
        <taxon>Embryophyta</taxon>
        <taxon>Tracheophyta</taxon>
        <taxon>Spermatophyta</taxon>
        <taxon>Magnoliopsida</taxon>
        <taxon>eudicotyledons</taxon>
        <taxon>Gunneridae</taxon>
        <taxon>Pentapetalae</taxon>
        <taxon>rosids</taxon>
        <taxon>malvids</taxon>
        <taxon>Myrtales</taxon>
        <taxon>Myrtaceae</taxon>
        <taxon>Myrtoideae</taxon>
        <taxon>Eucalypteae</taxon>
        <taxon>Eucalyptus</taxon>
    </lineage>
</organism>
<dbReference type="Gramene" id="KCW88434">
    <property type="protein sequence ID" value="KCW88434"/>
    <property type="gene ID" value="EUGRSUZ_A00819"/>
</dbReference>
<dbReference type="EMBL" id="KK198753">
    <property type="protein sequence ID" value="KCW88434.1"/>
    <property type="molecule type" value="Genomic_DNA"/>
</dbReference>
<name>A0A059DCH9_EUCGR</name>
<dbReference type="AlphaFoldDB" id="A0A059DCH9"/>
<sequence length="101" mass="11481">MSYLTAVTSRKMHTWKWMAFDHGDGLLESGAENYCGKLVLRLLSQVMYLGYLLCFLHAKWPSLRNGWLTLEHGCKCMKTTCSTFYFALQGIYRKASADGGT</sequence>
<evidence type="ECO:0000313" key="1">
    <source>
        <dbReference type="EMBL" id="KCW88433.1"/>
    </source>
</evidence>
<dbReference type="EMBL" id="KK198753">
    <property type="protein sequence ID" value="KCW88433.1"/>
    <property type="molecule type" value="Genomic_DNA"/>
</dbReference>
<protein>
    <submittedName>
        <fullName evidence="1">Uncharacterized protein</fullName>
    </submittedName>
</protein>